<dbReference type="Proteomes" id="UP000070355">
    <property type="component" value="Unassembled WGS sequence"/>
</dbReference>
<dbReference type="STRING" id="1379.HMPREF3186_00202"/>
<evidence type="ECO:0000256" key="2">
    <source>
        <dbReference type="ARBA" id="ARBA00022692"/>
    </source>
</evidence>
<comment type="subcellular location">
    <subcellularLocation>
        <location evidence="1">Membrane</location>
        <topology evidence="1">Multi-pass membrane protein</topology>
    </subcellularLocation>
</comment>
<proteinExistence type="predicted"/>
<evidence type="ECO:0000256" key="4">
    <source>
        <dbReference type="ARBA" id="ARBA00023136"/>
    </source>
</evidence>
<dbReference type="GO" id="GO:0016020">
    <property type="term" value="C:membrane"/>
    <property type="evidence" value="ECO:0007669"/>
    <property type="project" value="UniProtKB-SubCell"/>
</dbReference>
<protein>
    <submittedName>
        <fullName evidence="6">Nicotinamide mononucleotide transporter PnuC</fullName>
    </submittedName>
</protein>
<feature type="transmembrane region" description="Helical" evidence="5">
    <location>
        <begin position="130"/>
        <end position="149"/>
    </location>
</feature>
<feature type="transmembrane region" description="Helical" evidence="5">
    <location>
        <begin position="161"/>
        <end position="179"/>
    </location>
</feature>
<dbReference type="RefSeq" id="WP_003144047.1">
    <property type="nucleotide sequence ID" value="NZ_CAUQIG010000002.1"/>
</dbReference>
<dbReference type="Pfam" id="PF04973">
    <property type="entry name" value="NMN_transporter"/>
    <property type="match status" value="1"/>
</dbReference>
<dbReference type="PATRIC" id="fig|1379.3.peg.198"/>
<feature type="transmembrane region" description="Helical" evidence="5">
    <location>
        <begin position="12"/>
        <end position="33"/>
    </location>
</feature>
<evidence type="ECO:0000256" key="5">
    <source>
        <dbReference type="SAM" id="Phobius"/>
    </source>
</evidence>
<reference evidence="7" key="1">
    <citation type="submission" date="2016-01" db="EMBL/GenBank/DDBJ databases">
        <authorList>
            <person name="Mitreva M."/>
            <person name="Pepin K.H."/>
            <person name="Mihindukulasuriya K.A."/>
            <person name="Fulton R."/>
            <person name="Fronick C."/>
            <person name="O'Laughlin M."/>
            <person name="Miner T."/>
            <person name="Herter B."/>
            <person name="Rosa B.A."/>
            <person name="Cordes M."/>
            <person name="Tomlinson C."/>
            <person name="Wollam A."/>
            <person name="Palsikar V.B."/>
            <person name="Mardis E.R."/>
            <person name="Wilson R.K."/>
        </authorList>
    </citation>
    <scope>NUCLEOTIDE SEQUENCE [LARGE SCALE GENOMIC DNA]</scope>
    <source>
        <strain evidence="7">DNF01167</strain>
    </source>
</reference>
<sequence length="233" mass="25874">MKQKLKIFATSKWFDLLGVVLVISIAIASGYLATRLDKFVDWGPWTALVPFGLISVINVGISMLSTRFTGKLSKLGNYLGIINAVLSGVIDYILGNKAAIITYPVTFLIYLGAIYVWNKSTDKPNTMSKAKLYTVLTAIAILSFVFSYATNYIGYHGKMSTLAYITTIAFAFSLMGNGLNTFKLTTQWPFWLLYNIVQLTKAVVQGNFANVGKYIFYIINSVGALFVWKDSEK</sequence>
<dbReference type="NCBIfam" id="TIGR01528">
    <property type="entry name" value="NMN_trans_PnuC"/>
    <property type="match status" value="1"/>
</dbReference>
<feature type="transmembrane region" description="Helical" evidence="5">
    <location>
        <begin position="214"/>
        <end position="231"/>
    </location>
</feature>
<accession>A0A134A624</accession>
<feature type="transmembrane region" description="Helical" evidence="5">
    <location>
        <begin position="100"/>
        <end position="118"/>
    </location>
</feature>
<dbReference type="AlphaFoldDB" id="A0A134A624"/>
<dbReference type="GO" id="GO:0034257">
    <property type="term" value="F:nicotinamide riboside transmembrane transporter activity"/>
    <property type="evidence" value="ECO:0007669"/>
    <property type="project" value="InterPro"/>
</dbReference>
<feature type="transmembrane region" description="Helical" evidence="5">
    <location>
        <begin position="76"/>
        <end position="94"/>
    </location>
</feature>
<evidence type="ECO:0000313" key="6">
    <source>
        <dbReference type="EMBL" id="KXB63171.1"/>
    </source>
</evidence>
<evidence type="ECO:0000256" key="3">
    <source>
        <dbReference type="ARBA" id="ARBA00022989"/>
    </source>
</evidence>
<comment type="caution">
    <text evidence="6">The sequence shown here is derived from an EMBL/GenBank/DDBJ whole genome shotgun (WGS) entry which is preliminary data.</text>
</comment>
<organism evidence="6 7">
    <name type="scientific">Gemella haemolysans</name>
    <dbReference type="NCBI Taxonomy" id="1379"/>
    <lineage>
        <taxon>Bacteria</taxon>
        <taxon>Bacillati</taxon>
        <taxon>Bacillota</taxon>
        <taxon>Bacilli</taxon>
        <taxon>Bacillales</taxon>
        <taxon>Gemellaceae</taxon>
        <taxon>Gemella</taxon>
    </lineage>
</organism>
<dbReference type="InterPro" id="IPR006419">
    <property type="entry name" value="NMN_transpt_PnuC"/>
</dbReference>
<keyword evidence="3 5" id="KW-1133">Transmembrane helix</keyword>
<name>A0A134A624_9BACL</name>
<keyword evidence="2 5" id="KW-0812">Transmembrane</keyword>
<evidence type="ECO:0000313" key="7">
    <source>
        <dbReference type="Proteomes" id="UP000070355"/>
    </source>
</evidence>
<gene>
    <name evidence="6" type="ORF">HMPREF3186_00202</name>
</gene>
<dbReference type="GeneID" id="93288271"/>
<feature type="transmembrane region" description="Helical" evidence="5">
    <location>
        <begin position="45"/>
        <end position="64"/>
    </location>
</feature>
<dbReference type="OrthoDB" id="5195560at2"/>
<dbReference type="EMBL" id="LSDC01000017">
    <property type="protein sequence ID" value="KXB63171.1"/>
    <property type="molecule type" value="Genomic_DNA"/>
</dbReference>
<evidence type="ECO:0000256" key="1">
    <source>
        <dbReference type="ARBA" id="ARBA00004141"/>
    </source>
</evidence>
<keyword evidence="4 5" id="KW-0472">Membrane</keyword>